<evidence type="ECO:0008006" key="4">
    <source>
        <dbReference type="Google" id="ProtNLM"/>
    </source>
</evidence>
<organism evidence="2 3">
    <name type="scientific">Larkinella rosea</name>
    <dbReference type="NCBI Taxonomy" id="2025312"/>
    <lineage>
        <taxon>Bacteria</taxon>
        <taxon>Pseudomonadati</taxon>
        <taxon>Bacteroidota</taxon>
        <taxon>Cytophagia</taxon>
        <taxon>Cytophagales</taxon>
        <taxon>Spirosomataceae</taxon>
        <taxon>Larkinella</taxon>
    </lineage>
</organism>
<protein>
    <recommendedName>
        <fullName evidence="4">Nuclear transport factor 2 family protein</fullName>
    </recommendedName>
</protein>
<reference evidence="2 3" key="1">
    <citation type="submission" date="2018-11" db="EMBL/GenBank/DDBJ databases">
        <authorList>
            <person name="Zhou Z."/>
            <person name="Wang G."/>
        </authorList>
    </citation>
    <scope>NUCLEOTIDE SEQUENCE [LARGE SCALE GENOMIC DNA]</scope>
    <source>
        <strain evidence="2 3">KCTC52004</strain>
    </source>
</reference>
<gene>
    <name evidence="2" type="ORF">EHT25_04825</name>
</gene>
<feature type="chain" id="PRO_5018285831" description="Nuclear transport factor 2 family protein" evidence="1">
    <location>
        <begin position="22"/>
        <end position="166"/>
    </location>
</feature>
<dbReference type="EMBL" id="RQJO01000007">
    <property type="protein sequence ID" value="RRB07110.1"/>
    <property type="molecule type" value="Genomic_DNA"/>
</dbReference>
<keyword evidence="3" id="KW-1185">Reference proteome</keyword>
<keyword evidence="1" id="KW-0732">Signal</keyword>
<evidence type="ECO:0000256" key="1">
    <source>
        <dbReference type="SAM" id="SignalP"/>
    </source>
</evidence>
<dbReference type="AlphaFoldDB" id="A0A3P1C118"/>
<name>A0A3P1C118_9BACT</name>
<evidence type="ECO:0000313" key="3">
    <source>
        <dbReference type="Proteomes" id="UP000271925"/>
    </source>
</evidence>
<evidence type="ECO:0000313" key="2">
    <source>
        <dbReference type="EMBL" id="RRB07110.1"/>
    </source>
</evidence>
<proteinExistence type="predicted"/>
<sequence>MMKVQVLTLVVGLGLTTSVVAQQTASPKEDTLRRLRRNETRTTTTKLYPERDSILVILKNRMAVLNPGTGTAGSLTAWFTPEARIVDSKGSSQTPADYQSTSGKISYQNYRVRKLEINENVAESVEVYAIKPTETGGTLKLQSATSKLRKDPDGRWRITEMRISSK</sequence>
<accession>A0A3P1C118</accession>
<dbReference type="Proteomes" id="UP000271925">
    <property type="component" value="Unassembled WGS sequence"/>
</dbReference>
<feature type="signal peptide" evidence="1">
    <location>
        <begin position="1"/>
        <end position="21"/>
    </location>
</feature>
<dbReference type="RefSeq" id="WP_124871441.1">
    <property type="nucleotide sequence ID" value="NZ_RQJO01000007.1"/>
</dbReference>
<comment type="caution">
    <text evidence="2">The sequence shown here is derived from an EMBL/GenBank/DDBJ whole genome shotgun (WGS) entry which is preliminary data.</text>
</comment>